<reference evidence="5 6" key="1">
    <citation type="submission" date="2016-10" db="EMBL/GenBank/DDBJ databases">
        <authorList>
            <person name="Varghese N."/>
            <person name="Submissions S."/>
        </authorList>
    </citation>
    <scope>NUCLEOTIDE SEQUENCE [LARGE SCALE GENOMIC DNA]</scope>
    <source>
        <strain evidence="5 6">BS2981</strain>
    </source>
</reference>
<evidence type="ECO:0000259" key="2">
    <source>
        <dbReference type="PROSITE" id="PS50883"/>
    </source>
</evidence>
<dbReference type="PROSITE" id="PS50885">
    <property type="entry name" value="HAMP"/>
    <property type="match status" value="1"/>
</dbReference>
<dbReference type="Pfam" id="PF00672">
    <property type="entry name" value="HAMP"/>
    <property type="match status" value="1"/>
</dbReference>
<feature type="transmembrane region" description="Helical" evidence="1">
    <location>
        <begin position="16"/>
        <end position="37"/>
    </location>
</feature>
<evidence type="ECO:0000259" key="4">
    <source>
        <dbReference type="PROSITE" id="PS50887"/>
    </source>
</evidence>
<dbReference type="SMART" id="SM00304">
    <property type="entry name" value="HAMP"/>
    <property type="match status" value="1"/>
</dbReference>
<dbReference type="InterPro" id="IPR035919">
    <property type="entry name" value="EAL_sf"/>
</dbReference>
<proteinExistence type="predicted"/>
<evidence type="ECO:0000259" key="3">
    <source>
        <dbReference type="PROSITE" id="PS50885"/>
    </source>
</evidence>
<feature type="transmembrane region" description="Helical" evidence="1">
    <location>
        <begin position="284"/>
        <end position="303"/>
    </location>
</feature>
<sequence>MPSIEPPVNLRSSFQARVAGVLILLSLVVIGALYFSVKAATSSAVHRQALAQLEVGTRVFERLLDVRGRRLADGVQLLAADFGFRDAVASGDSATMRSVLLNHGKRINASDMILLGMDGKVLASTLKEVAEGSTFRYDLALREARQNHQATLMVPLQGKPHLLVEASVLAPLPIARVVMGFSMDGAFADELRSLSNLEVSFLTIEQDLPGELVSTQPQGLRDSIRALMQGDSARRGVSTTDHLEQRFLSQSLVLASDENGKVLALLQSPLDAAMQAFAPLDEKILGIALIALIASLIGALLLARSVSRPVQALAQAAERIGSGDYQTPVVLARSDELGRLALAVNAMQSGIAEREQQLAHNALHDRLTGLPNRTLAMERLGSAIALQRPMALIYLGIDNLRTASETVGPEAVDQLLLTVSQRLQAALRPGDTLAHLIADEFLLLLEGAGSDEAVGLADKLQQLLLRPQRINGHDLALDCRLGIAAYPADGESPQTLLERAAIAMKDAAQMPDRLQVYEHGRDLAHRRQISLIRDLRHAPGHGQLLLHYQPKLDIRQGIVRQAEALLRWQHPQFGLVSPAEFIPLAERSGSIRLLTQWVIEEGIRQLCEWNRRGLALQLSLNISADDLLDDELAHRVSALLCRYGLPAEQLLFEITESAVMREPEKALKVLHLLRDCGIGLSVDDFGTGYSSLAHLKRLPVQELKIDQSFVRNLDETSEDAVIVRSTIEMSHNLGLKVVAEGVEYAHSLRLLERWQCDTAQGYLISRPLSADAFEAWVALPLSAQTSLAH</sequence>
<evidence type="ECO:0000256" key="1">
    <source>
        <dbReference type="SAM" id="Phobius"/>
    </source>
</evidence>
<dbReference type="SUPFAM" id="SSF55073">
    <property type="entry name" value="Nucleotide cyclase"/>
    <property type="match status" value="1"/>
</dbReference>
<dbReference type="InterPro" id="IPR000160">
    <property type="entry name" value="GGDEF_dom"/>
</dbReference>
<dbReference type="PROSITE" id="PS50883">
    <property type="entry name" value="EAL"/>
    <property type="match status" value="1"/>
</dbReference>
<keyword evidence="1" id="KW-0812">Transmembrane</keyword>
<dbReference type="Pfam" id="PF14827">
    <property type="entry name" value="dCache_3"/>
    <property type="match status" value="1"/>
</dbReference>
<dbReference type="CDD" id="cd06225">
    <property type="entry name" value="HAMP"/>
    <property type="match status" value="1"/>
</dbReference>
<evidence type="ECO:0000313" key="5">
    <source>
        <dbReference type="EMBL" id="SDR92504.1"/>
    </source>
</evidence>
<dbReference type="Gene3D" id="3.30.70.270">
    <property type="match status" value="1"/>
</dbReference>
<dbReference type="EMBL" id="LT629753">
    <property type="protein sequence ID" value="SDR92504.1"/>
    <property type="molecule type" value="Genomic_DNA"/>
</dbReference>
<dbReference type="InterPro" id="IPR043128">
    <property type="entry name" value="Rev_trsase/Diguanyl_cyclase"/>
</dbReference>
<dbReference type="InterPro" id="IPR001633">
    <property type="entry name" value="EAL_dom"/>
</dbReference>
<dbReference type="SUPFAM" id="SSF141868">
    <property type="entry name" value="EAL domain-like"/>
    <property type="match status" value="1"/>
</dbReference>
<dbReference type="PROSITE" id="PS50887">
    <property type="entry name" value="GGDEF"/>
    <property type="match status" value="1"/>
</dbReference>
<protein>
    <submittedName>
        <fullName evidence="5">Diguanylate cyclase (GGDEF) domain-containing protein</fullName>
    </submittedName>
</protein>
<keyword evidence="1" id="KW-0472">Membrane</keyword>
<gene>
    <name evidence="5" type="ORF">SAMN04490182_0316</name>
</gene>
<dbReference type="PANTHER" id="PTHR33121">
    <property type="entry name" value="CYCLIC DI-GMP PHOSPHODIESTERASE PDEF"/>
    <property type="match status" value="1"/>
</dbReference>
<feature type="domain" description="HAMP" evidence="3">
    <location>
        <begin position="304"/>
        <end position="356"/>
    </location>
</feature>
<feature type="domain" description="GGDEF" evidence="4">
    <location>
        <begin position="388"/>
        <end position="519"/>
    </location>
</feature>
<dbReference type="InterPro" id="IPR029150">
    <property type="entry name" value="dCache_3"/>
</dbReference>
<dbReference type="InterPro" id="IPR050706">
    <property type="entry name" value="Cyclic-di-GMP_PDE-like"/>
</dbReference>
<organism evidence="5 6">
    <name type="scientific">Pseudomonas cedrina</name>
    <dbReference type="NCBI Taxonomy" id="651740"/>
    <lineage>
        <taxon>Bacteria</taxon>
        <taxon>Pseudomonadati</taxon>
        <taxon>Pseudomonadota</taxon>
        <taxon>Gammaproteobacteria</taxon>
        <taxon>Pseudomonadales</taxon>
        <taxon>Pseudomonadaceae</taxon>
        <taxon>Pseudomonas</taxon>
    </lineage>
</organism>
<evidence type="ECO:0000313" key="6">
    <source>
        <dbReference type="Proteomes" id="UP000199576"/>
    </source>
</evidence>
<keyword evidence="6" id="KW-1185">Reference proteome</keyword>
<dbReference type="SUPFAM" id="SSF158472">
    <property type="entry name" value="HAMP domain-like"/>
    <property type="match status" value="1"/>
</dbReference>
<dbReference type="NCBIfam" id="TIGR00254">
    <property type="entry name" value="GGDEF"/>
    <property type="match status" value="1"/>
</dbReference>
<dbReference type="InterPro" id="IPR029787">
    <property type="entry name" value="Nucleotide_cyclase"/>
</dbReference>
<dbReference type="Gene3D" id="6.10.340.10">
    <property type="match status" value="1"/>
</dbReference>
<dbReference type="InterPro" id="IPR003660">
    <property type="entry name" value="HAMP_dom"/>
</dbReference>
<keyword evidence="1" id="KW-1133">Transmembrane helix</keyword>
<dbReference type="CDD" id="cd01948">
    <property type="entry name" value="EAL"/>
    <property type="match status" value="1"/>
</dbReference>
<dbReference type="Gene3D" id="3.20.20.450">
    <property type="entry name" value="EAL domain"/>
    <property type="match status" value="1"/>
</dbReference>
<dbReference type="Pfam" id="PF00563">
    <property type="entry name" value="EAL"/>
    <property type="match status" value="1"/>
</dbReference>
<dbReference type="Proteomes" id="UP000199576">
    <property type="component" value="Chromosome I"/>
</dbReference>
<feature type="domain" description="EAL" evidence="2">
    <location>
        <begin position="528"/>
        <end position="781"/>
    </location>
</feature>
<dbReference type="CDD" id="cd01949">
    <property type="entry name" value="GGDEF"/>
    <property type="match status" value="1"/>
</dbReference>
<dbReference type="PANTHER" id="PTHR33121:SF71">
    <property type="entry name" value="OXYGEN SENSOR PROTEIN DOSP"/>
    <property type="match status" value="1"/>
</dbReference>
<accession>A0ABY0U1S3</accession>
<dbReference type="SMART" id="SM00052">
    <property type="entry name" value="EAL"/>
    <property type="match status" value="1"/>
</dbReference>
<dbReference type="SMART" id="SM00267">
    <property type="entry name" value="GGDEF"/>
    <property type="match status" value="1"/>
</dbReference>
<dbReference type="Pfam" id="PF00990">
    <property type="entry name" value="GGDEF"/>
    <property type="match status" value="1"/>
</dbReference>
<name>A0ABY0U1S3_PSECE</name>